<feature type="compositionally biased region" description="Polar residues" evidence="1">
    <location>
        <begin position="124"/>
        <end position="144"/>
    </location>
</feature>
<dbReference type="Gene3D" id="3.30.565.10">
    <property type="entry name" value="Histidine kinase-like ATPase, C-terminal domain"/>
    <property type="match status" value="1"/>
</dbReference>
<organism evidence="3 4">
    <name type="scientific">Seminavis robusta</name>
    <dbReference type="NCBI Taxonomy" id="568900"/>
    <lineage>
        <taxon>Eukaryota</taxon>
        <taxon>Sar</taxon>
        <taxon>Stramenopiles</taxon>
        <taxon>Ochrophyta</taxon>
        <taxon>Bacillariophyta</taxon>
        <taxon>Bacillariophyceae</taxon>
        <taxon>Bacillariophycidae</taxon>
        <taxon>Naviculales</taxon>
        <taxon>Naviculaceae</taxon>
        <taxon>Seminavis</taxon>
    </lineage>
</organism>
<dbReference type="OrthoDB" id="406045at2759"/>
<dbReference type="Pfam" id="PF09418">
    <property type="entry name" value="DUF2009"/>
    <property type="match status" value="1"/>
</dbReference>
<sequence>MQNEDNGNEEPGRHDVTRASYPLPLPLTERLRRAAAAYSAGGDEGSVETESIQSALAELVGNSLEAMDSMYFSSPPVVRQHECFQHRLCLRVRADAEEQTLTLTDLGAGMTRADLINTLGIGKQQLQSPNNRKNNKDQQPNAYYSTDEDDDDESSDDEEEDEEEGAAAEDDDDEDIFEETNNNNSGAQAQQQQNKQPDMLSCKRSDIGGFYAAVCALGLGVRVGTKSKFDDFYDFELNDMRGAPLADNAFEQFSITRPMAEGGELSVENGYDKFEDVRGDSGTSITIRLNDKAIAAGLLDESKLEPIFIKILETTQYSVQFSSDEEGARAILEASAKEKAIIQELKQQANNNGELSMEPVPGMDEQAEDSAEIDNSHKSVKERAKYIPLRLSLAERKMLRLMEAAMVCCDYTTEVDRKFKSAARRTHEQLKGTTAVLRGVVTACDYESGQKLLKTENFAEFESFFQRMFEIARRHKIMNPEKMRTEYGKLIFLLQDAVSPSVQPHLAFSAKGPIESVYKFLEEKDGLALLSDKLIEVATQEILAEKKTRARIDQEIRQKERAVALLKRNYRSSKLSAEEIHLCLYSICDNNSFLNSNRVPIDKVIDFLKTHVSPTEIEEGYSLSIVSGEDGARLSHSHERQYYFALQSLTLWRDIIDDMFRLWAMAEEDLLSETVTYSLQDTGQGMQRVQQSPRTYQAMQKILVRVQAKVSHWIGSSVIHMGDHNVPNALSFIDKYTQVPRILGPIVSCLENLERICEKDAGINEMIETGFGGLEKLRKDILYDFFRSAFDGSGADNFYDAGSCIDGRLTSAWNWCSQLPQKKFYPIFKLTGFKSFDGEFDGR</sequence>
<feature type="compositionally biased region" description="Low complexity" evidence="1">
    <location>
        <begin position="181"/>
        <end position="194"/>
    </location>
</feature>
<dbReference type="Proteomes" id="UP001153069">
    <property type="component" value="Unassembled WGS sequence"/>
</dbReference>
<evidence type="ECO:0000313" key="3">
    <source>
        <dbReference type="EMBL" id="CAB9498040.1"/>
    </source>
</evidence>
<keyword evidence="4" id="KW-1185">Reference proteome</keyword>
<feature type="compositionally biased region" description="Acidic residues" evidence="1">
    <location>
        <begin position="146"/>
        <end position="178"/>
    </location>
</feature>
<accession>A0A9N8H3N5</accession>
<dbReference type="InterPro" id="IPR057668">
    <property type="entry name" value="E2_Ub-conjug_enz_C"/>
</dbReference>
<dbReference type="InterPro" id="IPR036890">
    <property type="entry name" value="HATPase_C_sf"/>
</dbReference>
<reference evidence="3" key="1">
    <citation type="submission" date="2020-06" db="EMBL/GenBank/DDBJ databases">
        <authorList>
            <consortium name="Plant Systems Biology data submission"/>
        </authorList>
    </citation>
    <scope>NUCLEOTIDE SEQUENCE</scope>
    <source>
        <strain evidence="3">D6</strain>
    </source>
</reference>
<feature type="domain" description="Non-canonical E2 ubiquitin-conjugating enzyme C-terminal" evidence="2">
    <location>
        <begin position="383"/>
        <end position="838"/>
    </location>
</feature>
<dbReference type="PRINTS" id="PR00775">
    <property type="entry name" value="HEATSHOCK90"/>
</dbReference>
<dbReference type="InterPro" id="IPR020575">
    <property type="entry name" value="Hsp90_N"/>
</dbReference>
<evidence type="ECO:0000313" key="4">
    <source>
        <dbReference type="Proteomes" id="UP001153069"/>
    </source>
</evidence>
<proteinExistence type="predicted"/>
<name>A0A9N8H3N5_9STRA</name>
<evidence type="ECO:0000259" key="2">
    <source>
        <dbReference type="Pfam" id="PF09418"/>
    </source>
</evidence>
<protein>
    <submittedName>
        <fullName evidence="3">UPF0652 protein</fullName>
    </submittedName>
</protein>
<feature type="region of interest" description="Disordered" evidence="1">
    <location>
        <begin position="122"/>
        <end position="200"/>
    </location>
</feature>
<dbReference type="SUPFAM" id="SSF55874">
    <property type="entry name" value="ATPase domain of HSP90 chaperone/DNA topoisomerase II/histidine kinase"/>
    <property type="match status" value="1"/>
</dbReference>
<dbReference type="EMBL" id="CAICTM010000030">
    <property type="protein sequence ID" value="CAB9498040.1"/>
    <property type="molecule type" value="Genomic_DNA"/>
</dbReference>
<evidence type="ECO:0000256" key="1">
    <source>
        <dbReference type="SAM" id="MobiDB-lite"/>
    </source>
</evidence>
<comment type="caution">
    <text evidence="3">The sequence shown here is derived from an EMBL/GenBank/DDBJ whole genome shotgun (WGS) entry which is preliminary data.</text>
</comment>
<dbReference type="PANTHER" id="PTHR31560:SF0">
    <property type="entry name" value="UPF0652 PROTEIN C22H10.08"/>
    <property type="match status" value="1"/>
</dbReference>
<dbReference type="PANTHER" id="PTHR31560">
    <property type="entry name" value="UPF0652 PROTEIN C16A11.03C-RELATED"/>
    <property type="match status" value="1"/>
</dbReference>
<feature type="region of interest" description="Disordered" evidence="1">
    <location>
        <begin position="1"/>
        <end position="20"/>
    </location>
</feature>
<dbReference type="InterPro" id="IPR018553">
    <property type="entry name" value="E2_Ub-conjug_enz"/>
</dbReference>
<gene>
    <name evidence="3" type="ORF">SEMRO_30_G019820.1</name>
</gene>
<dbReference type="AlphaFoldDB" id="A0A9N8H3N5"/>